<gene>
    <name evidence="1" type="ORF">KI387_010840</name>
</gene>
<dbReference type="PANTHER" id="PTHR33355">
    <property type="entry name" value="WALL-ASSOCIATED RECEPTOR KINASE CARBOXY-TERMINAL PROTEIN-RELATED"/>
    <property type="match status" value="1"/>
</dbReference>
<accession>A0AA38FLY2</accession>
<dbReference type="AlphaFoldDB" id="A0AA38FLY2"/>
<feature type="non-terminal residue" evidence="1">
    <location>
        <position position="1"/>
    </location>
</feature>
<evidence type="ECO:0008006" key="3">
    <source>
        <dbReference type="Google" id="ProtNLM"/>
    </source>
</evidence>
<evidence type="ECO:0000313" key="1">
    <source>
        <dbReference type="EMBL" id="KAH9306436.1"/>
    </source>
</evidence>
<proteinExistence type="predicted"/>
<sequence length="183" mass="20659">CPDCGVSYVPYPLSTDDSCGLPNYRIFCNNNQLEFKSLDGIFYPITDIDPWFHRLVIRPSALVTDSCASADFSVGGFYLDEKLPFNISKRNTVMLLNCSERLLLSPLNCTSTSLCHRYENEIEEAMACKDKLCCTYLKDTSYTAHRIRVHEGGCSAYTSVVDINSTLPPKAWNYGVEIEWIPL</sequence>
<keyword evidence="2" id="KW-1185">Reference proteome</keyword>
<comment type="caution">
    <text evidence="1">The sequence shown here is derived from an EMBL/GenBank/DDBJ whole genome shotgun (WGS) entry which is preliminary data.</text>
</comment>
<reference evidence="1 2" key="1">
    <citation type="journal article" date="2021" name="Nat. Plants">
        <title>The Taxus genome provides insights into paclitaxel biosynthesis.</title>
        <authorList>
            <person name="Xiong X."/>
            <person name="Gou J."/>
            <person name="Liao Q."/>
            <person name="Li Y."/>
            <person name="Zhou Q."/>
            <person name="Bi G."/>
            <person name="Li C."/>
            <person name="Du R."/>
            <person name="Wang X."/>
            <person name="Sun T."/>
            <person name="Guo L."/>
            <person name="Liang H."/>
            <person name="Lu P."/>
            <person name="Wu Y."/>
            <person name="Zhang Z."/>
            <person name="Ro D.K."/>
            <person name="Shang Y."/>
            <person name="Huang S."/>
            <person name="Yan J."/>
        </authorList>
    </citation>
    <scope>NUCLEOTIDE SEQUENCE [LARGE SCALE GENOMIC DNA]</scope>
    <source>
        <strain evidence="1">Ta-2019</strain>
    </source>
</reference>
<evidence type="ECO:0000313" key="2">
    <source>
        <dbReference type="Proteomes" id="UP000824469"/>
    </source>
</evidence>
<protein>
    <recommendedName>
        <fullName evidence="3">Wall-associated receptor kinase galacturonan-binding domain-containing protein</fullName>
    </recommendedName>
</protein>
<name>A0AA38FLY2_TAXCH</name>
<dbReference type="OMA" id="SICRQFE"/>
<organism evidence="1 2">
    <name type="scientific">Taxus chinensis</name>
    <name type="common">Chinese yew</name>
    <name type="synonym">Taxus wallichiana var. chinensis</name>
    <dbReference type="NCBI Taxonomy" id="29808"/>
    <lineage>
        <taxon>Eukaryota</taxon>
        <taxon>Viridiplantae</taxon>
        <taxon>Streptophyta</taxon>
        <taxon>Embryophyta</taxon>
        <taxon>Tracheophyta</taxon>
        <taxon>Spermatophyta</taxon>
        <taxon>Pinopsida</taxon>
        <taxon>Pinidae</taxon>
        <taxon>Conifers II</taxon>
        <taxon>Cupressales</taxon>
        <taxon>Taxaceae</taxon>
        <taxon>Taxus</taxon>
    </lineage>
</organism>
<dbReference type="Proteomes" id="UP000824469">
    <property type="component" value="Unassembled WGS sequence"/>
</dbReference>
<dbReference type="PANTHER" id="PTHR33355:SF15">
    <property type="entry name" value="WALL-ASSOCIATED RECEPTOR KINASE GALACTURONAN-BINDING DOMAIN-CONTAINING PROTEIN"/>
    <property type="match status" value="1"/>
</dbReference>
<dbReference type="EMBL" id="JAHRHJ020000008">
    <property type="protein sequence ID" value="KAH9306436.1"/>
    <property type="molecule type" value="Genomic_DNA"/>
</dbReference>